<evidence type="ECO:0000256" key="1">
    <source>
        <dbReference type="ARBA" id="ARBA00007727"/>
    </source>
</evidence>
<feature type="domain" description="Trichome birefringence-like C-terminal" evidence="3">
    <location>
        <begin position="36"/>
        <end position="139"/>
    </location>
</feature>
<dbReference type="GO" id="GO:0005794">
    <property type="term" value="C:Golgi apparatus"/>
    <property type="evidence" value="ECO:0007669"/>
    <property type="project" value="TreeGrafter"/>
</dbReference>
<evidence type="ECO:0000313" key="5">
    <source>
        <dbReference type="Proteomes" id="UP000233551"/>
    </source>
</evidence>
<feature type="region of interest" description="Disordered" evidence="2">
    <location>
        <begin position="169"/>
        <end position="195"/>
    </location>
</feature>
<evidence type="ECO:0000259" key="3">
    <source>
        <dbReference type="Pfam" id="PF13839"/>
    </source>
</evidence>
<evidence type="ECO:0000256" key="2">
    <source>
        <dbReference type="SAM" id="MobiDB-lite"/>
    </source>
</evidence>
<organism evidence="4 5">
    <name type="scientific">Punica granatum</name>
    <name type="common">Pomegranate</name>
    <dbReference type="NCBI Taxonomy" id="22663"/>
    <lineage>
        <taxon>Eukaryota</taxon>
        <taxon>Viridiplantae</taxon>
        <taxon>Streptophyta</taxon>
        <taxon>Embryophyta</taxon>
        <taxon>Tracheophyta</taxon>
        <taxon>Spermatophyta</taxon>
        <taxon>Magnoliopsida</taxon>
        <taxon>eudicotyledons</taxon>
        <taxon>Gunneridae</taxon>
        <taxon>Pentapetalae</taxon>
        <taxon>rosids</taxon>
        <taxon>malvids</taxon>
        <taxon>Myrtales</taxon>
        <taxon>Lythraceae</taxon>
        <taxon>Punica</taxon>
    </lineage>
</organism>
<dbReference type="InterPro" id="IPR029962">
    <property type="entry name" value="TBL"/>
</dbReference>
<dbReference type="EMBL" id="PGOL01002008">
    <property type="protein sequence ID" value="PKI51440.1"/>
    <property type="molecule type" value="Genomic_DNA"/>
</dbReference>
<dbReference type="Pfam" id="PF13839">
    <property type="entry name" value="PC-Esterase"/>
    <property type="match status" value="1"/>
</dbReference>
<protein>
    <recommendedName>
        <fullName evidence="3">Trichome birefringence-like C-terminal domain-containing protein</fullName>
    </recommendedName>
</protein>
<keyword evidence="5" id="KW-1185">Reference proteome</keyword>
<dbReference type="AlphaFoldDB" id="A0A2I0J689"/>
<dbReference type="STRING" id="22663.A0A2I0J689"/>
<dbReference type="GO" id="GO:0016413">
    <property type="term" value="F:O-acetyltransferase activity"/>
    <property type="evidence" value="ECO:0007669"/>
    <property type="project" value="InterPro"/>
</dbReference>
<proteinExistence type="inferred from homology"/>
<reference evidence="4 5" key="1">
    <citation type="submission" date="2017-11" db="EMBL/GenBank/DDBJ databases">
        <title>De-novo sequencing of pomegranate (Punica granatum L.) genome.</title>
        <authorList>
            <person name="Akparov Z."/>
            <person name="Amiraslanov A."/>
            <person name="Hajiyeva S."/>
            <person name="Abbasov M."/>
            <person name="Kaur K."/>
            <person name="Hamwieh A."/>
            <person name="Solovyev V."/>
            <person name="Salamov A."/>
            <person name="Braich B."/>
            <person name="Kosarev P."/>
            <person name="Mahmoud A."/>
            <person name="Hajiyev E."/>
            <person name="Babayeva S."/>
            <person name="Izzatullayeva V."/>
            <person name="Mammadov A."/>
            <person name="Mammadov A."/>
            <person name="Sharifova S."/>
            <person name="Ojaghi J."/>
            <person name="Eynullazada K."/>
            <person name="Bayramov B."/>
            <person name="Abdulazimova A."/>
            <person name="Shahmuradov I."/>
        </authorList>
    </citation>
    <scope>NUCLEOTIDE SEQUENCE [LARGE SCALE GENOMIC DNA]</scope>
    <source>
        <strain evidence="5">cv. AG2017</strain>
        <tissue evidence="4">Leaf</tissue>
    </source>
</reference>
<dbReference type="PANTHER" id="PTHR32285:SF11">
    <property type="entry name" value="PROTEIN TRICHOME BIREFRINGENCE-LIKE 34"/>
    <property type="match status" value="1"/>
</dbReference>
<evidence type="ECO:0000313" key="4">
    <source>
        <dbReference type="EMBL" id="PKI51440.1"/>
    </source>
</evidence>
<comment type="similarity">
    <text evidence="1">Belongs to the PC-esterase family. TBL subfamily.</text>
</comment>
<accession>A0A2I0J689</accession>
<name>A0A2I0J689_PUNGR</name>
<dbReference type="Proteomes" id="UP000233551">
    <property type="component" value="Unassembled WGS sequence"/>
</dbReference>
<gene>
    <name evidence="4" type="ORF">CRG98_028151</name>
</gene>
<sequence>MSSYTHEEQTYGSHQTPELPPKNITWSPRVTFVGVDWIFMEYNASIESYWAPLLVESNSNDPVHHNLSNRIVRVQAIENHARHWSDADILVFDTYLWWTRYIEIKVLWGSFESPDGIYKDVKMLLAYEMALTTWSQWLEIHPRFLEDPQSCGSRAKPFVRTKGSCGPQGYVHKPRANPTLGPSPKRLGSHLFAEA</sequence>
<comment type="caution">
    <text evidence="4">The sequence shown here is derived from an EMBL/GenBank/DDBJ whole genome shotgun (WGS) entry which is preliminary data.</text>
</comment>
<dbReference type="PANTHER" id="PTHR32285">
    <property type="entry name" value="PROTEIN TRICHOME BIREFRINGENCE-LIKE 9-RELATED"/>
    <property type="match status" value="1"/>
</dbReference>
<dbReference type="InterPro" id="IPR026057">
    <property type="entry name" value="TBL_C"/>
</dbReference>